<dbReference type="NCBIfam" id="TIGR00229">
    <property type="entry name" value="sensory_box"/>
    <property type="match status" value="1"/>
</dbReference>
<dbReference type="SMART" id="SM00065">
    <property type="entry name" value="GAF"/>
    <property type="match status" value="2"/>
</dbReference>
<dbReference type="SUPFAM" id="SSF55073">
    <property type="entry name" value="Nucleotide cyclase"/>
    <property type="match status" value="1"/>
</dbReference>
<sequence length="772" mass="86081">MPHQIDSRISATELMYAVTEQELNTLCEVAASFFQVQCCVVKIRDAGHFRIKGSSGTPEALPEPGTHYCLQVMENREPLLISELMLNEAGATGNAVVAAYAGYPLCVENQPVGVFCLTDQRPHPDFQEAGFRANLARFSALAAAVLTAAYLKMRAAARPDIFRHSPFGMLVWHMGPVMRITYVSDQARTLLGDDLFISATDSGFLSLLTPDDALAYQRILSHHRAPDTAEQELTFQLKDKPVWISQFSYPEYDTNGHLQSVYCYLLNATAQKAVEQQLERARLEMYVRLDSVAIGTWSYDPQTEIRRVSPRMAEILGFPAEELRIAQRDWVALMHPDDRAYVSAATQEELQNRQRFPHEKPRLRSVEYRIRNREGVYVWVQSGGAFIESIDTPGRFVLMGSYIDITARKQAESALNERRTLLNIIQQAQQQFMLNRDLHAAFDLMLSQLLTLLQCSLGCIALVRKDASGRLDYYLSAVLDVFGEHPHPALNGAARTSAGLESENLLSELVREGRAMYFNPPAVAQNGFPEGMPQPENYLGIPVFFNGELTGLLALANRSQGFSNETIELLSPVVLSLGALIHTRDEEEKRMQTEAQLARLAVTDTLTGILNRRGFFEKTTDFLALFRRYGTPSTMAIIDIDFFKRVNDRYGHTTGDEVLRSVAATLDSGVRDTDVVARFGGEEFVILFAATGMEQIQAVMERIRVAVASVSYEAPGRKDEFFVTISAGLAQLTTEENTVDKWIAAADVALYQAKEQGRNRVVCFMSGGAGFS</sequence>
<dbReference type="PROSITE" id="PS50887">
    <property type="entry name" value="GGDEF"/>
    <property type="match status" value="1"/>
</dbReference>
<dbReference type="Gene3D" id="3.30.70.270">
    <property type="match status" value="1"/>
</dbReference>
<dbReference type="InterPro" id="IPR029016">
    <property type="entry name" value="GAF-like_dom_sf"/>
</dbReference>
<reference evidence="6" key="1">
    <citation type="submission" date="2021-04" db="EMBL/GenBank/DDBJ databases">
        <title>novel species isolated from subtropical streams in China.</title>
        <authorList>
            <person name="Lu H."/>
        </authorList>
    </citation>
    <scope>NUCLEOTIDE SEQUENCE</scope>
    <source>
        <strain evidence="6">LFS511W</strain>
    </source>
</reference>
<dbReference type="PANTHER" id="PTHR45138">
    <property type="entry name" value="REGULATORY COMPONENTS OF SENSORY TRANSDUCTION SYSTEM"/>
    <property type="match status" value="1"/>
</dbReference>
<keyword evidence="7" id="KW-1185">Reference proteome</keyword>
<dbReference type="CDD" id="cd01949">
    <property type="entry name" value="GGDEF"/>
    <property type="match status" value="1"/>
</dbReference>
<evidence type="ECO:0000256" key="1">
    <source>
        <dbReference type="ARBA" id="ARBA00012528"/>
    </source>
</evidence>
<name>A0A941I5P6_9BURK</name>
<dbReference type="Pfam" id="PF08447">
    <property type="entry name" value="PAS_3"/>
    <property type="match status" value="1"/>
</dbReference>
<dbReference type="SMART" id="SM00267">
    <property type="entry name" value="GGDEF"/>
    <property type="match status" value="1"/>
</dbReference>
<dbReference type="InterPro" id="IPR000700">
    <property type="entry name" value="PAS-assoc_C"/>
</dbReference>
<accession>A0A941I5P6</accession>
<dbReference type="Pfam" id="PF13185">
    <property type="entry name" value="GAF_2"/>
    <property type="match status" value="1"/>
</dbReference>
<dbReference type="EC" id="2.7.7.65" evidence="1"/>
<gene>
    <name evidence="6" type="ORF">KDM89_06715</name>
</gene>
<dbReference type="InterPro" id="IPR043128">
    <property type="entry name" value="Rev_trsase/Diguanyl_cyclase"/>
</dbReference>
<dbReference type="Gene3D" id="3.30.450.20">
    <property type="entry name" value="PAS domain"/>
    <property type="match status" value="2"/>
</dbReference>
<keyword evidence="6" id="KW-0808">Transferase</keyword>
<dbReference type="InterPro" id="IPR029787">
    <property type="entry name" value="Nucleotide_cyclase"/>
</dbReference>
<dbReference type="Gene3D" id="3.30.450.40">
    <property type="match status" value="2"/>
</dbReference>
<dbReference type="Pfam" id="PF01590">
    <property type="entry name" value="GAF"/>
    <property type="match status" value="1"/>
</dbReference>
<evidence type="ECO:0000259" key="5">
    <source>
        <dbReference type="PROSITE" id="PS50887"/>
    </source>
</evidence>
<evidence type="ECO:0000313" key="6">
    <source>
        <dbReference type="EMBL" id="MBR7781826.1"/>
    </source>
</evidence>
<evidence type="ECO:0000259" key="3">
    <source>
        <dbReference type="PROSITE" id="PS50112"/>
    </source>
</evidence>
<dbReference type="CDD" id="cd00130">
    <property type="entry name" value="PAS"/>
    <property type="match status" value="1"/>
</dbReference>
<keyword evidence="6" id="KW-0548">Nucleotidyltransferase</keyword>
<comment type="catalytic activity">
    <reaction evidence="2">
        <text>2 GTP = 3',3'-c-di-GMP + 2 diphosphate</text>
        <dbReference type="Rhea" id="RHEA:24898"/>
        <dbReference type="ChEBI" id="CHEBI:33019"/>
        <dbReference type="ChEBI" id="CHEBI:37565"/>
        <dbReference type="ChEBI" id="CHEBI:58805"/>
        <dbReference type="EC" id="2.7.7.65"/>
    </reaction>
</comment>
<dbReference type="InterPro" id="IPR000014">
    <property type="entry name" value="PAS"/>
</dbReference>
<evidence type="ECO:0000313" key="7">
    <source>
        <dbReference type="Proteomes" id="UP000680067"/>
    </source>
</evidence>
<proteinExistence type="predicted"/>
<dbReference type="PROSITE" id="PS50113">
    <property type="entry name" value="PAC"/>
    <property type="match status" value="1"/>
</dbReference>
<dbReference type="InterPro" id="IPR003018">
    <property type="entry name" value="GAF"/>
</dbReference>
<dbReference type="AlphaFoldDB" id="A0A941I5P6"/>
<evidence type="ECO:0000259" key="4">
    <source>
        <dbReference type="PROSITE" id="PS50113"/>
    </source>
</evidence>
<dbReference type="NCBIfam" id="TIGR00254">
    <property type="entry name" value="GGDEF"/>
    <property type="match status" value="1"/>
</dbReference>
<dbReference type="SMART" id="SM00091">
    <property type="entry name" value="PAS"/>
    <property type="match status" value="2"/>
</dbReference>
<dbReference type="GO" id="GO:0052621">
    <property type="term" value="F:diguanylate cyclase activity"/>
    <property type="evidence" value="ECO:0007669"/>
    <property type="project" value="UniProtKB-EC"/>
</dbReference>
<dbReference type="SUPFAM" id="SSF55785">
    <property type="entry name" value="PYP-like sensor domain (PAS domain)"/>
    <property type="match status" value="2"/>
</dbReference>
<dbReference type="SUPFAM" id="SSF55781">
    <property type="entry name" value="GAF domain-like"/>
    <property type="match status" value="2"/>
</dbReference>
<dbReference type="RefSeq" id="WP_212687161.1">
    <property type="nucleotide sequence ID" value="NZ_JAGSPN010000003.1"/>
</dbReference>
<dbReference type="InterPro" id="IPR035965">
    <property type="entry name" value="PAS-like_dom_sf"/>
</dbReference>
<dbReference type="PROSITE" id="PS50112">
    <property type="entry name" value="PAS"/>
    <property type="match status" value="1"/>
</dbReference>
<dbReference type="FunFam" id="3.30.70.270:FF:000001">
    <property type="entry name" value="Diguanylate cyclase domain protein"/>
    <property type="match status" value="1"/>
</dbReference>
<organism evidence="6 7">
    <name type="scientific">Undibacterium luofuense</name>
    <dbReference type="NCBI Taxonomy" id="2828733"/>
    <lineage>
        <taxon>Bacteria</taxon>
        <taxon>Pseudomonadati</taxon>
        <taxon>Pseudomonadota</taxon>
        <taxon>Betaproteobacteria</taxon>
        <taxon>Burkholderiales</taxon>
        <taxon>Oxalobacteraceae</taxon>
        <taxon>Undibacterium</taxon>
    </lineage>
</organism>
<dbReference type="InterPro" id="IPR000160">
    <property type="entry name" value="GGDEF_dom"/>
</dbReference>
<dbReference type="InterPro" id="IPR050469">
    <property type="entry name" value="Diguanylate_Cyclase"/>
</dbReference>
<dbReference type="InterPro" id="IPR013655">
    <property type="entry name" value="PAS_fold_3"/>
</dbReference>
<dbReference type="Pfam" id="PF00990">
    <property type="entry name" value="GGDEF"/>
    <property type="match status" value="1"/>
</dbReference>
<dbReference type="Proteomes" id="UP000680067">
    <property type="component" value="Unassembled WGS sequence"/>
</dbReference>
<protein>
    <recommendedName>
        <fullName evidence="1">diguanylate cyclase</fullName>
        <ecNumber evidence="1">2.7.7.65</ecNumber>
    </recommendedName>
</protein>
<evidence type="ECO:0000256" key="2">
    <source>
        <dbReference type="ARBA" id="ARBA00034247"/>
    </source>
</evidence>
<dbReference type="EMBL" id="JAGSPN010000003">
    <property type="protein sequence ID" value="MBR7781826.1"/>
    <property type="molecule type" value="Genomic_DNA"/>
</dbReference>
<comment type="caution">
    <text evidence="6">The sequence shown here is derived from an EMBL/GenBank/DDBJ whole genome shotgun (WGS) entry which is preliminary data.</text>
</comment>
<feature type="domain" description="PAS" evidence="3">
    <location>
        <begin position="279"/>
        <end position="353"/>
    </location>
</feature>
<dbReference type="PANTHER" id="PTHR45138:SF9">
    <property type="entry name" value="DIGUANYLATE CYCLASE DGCM-RELATED"/>
    <property type="match status" value="1"/>
</dbReference>
<feature type="domain" description="PAC" evidence="4">
    <location>
        <begin position="364"/>
        <end position="417"/>
    </location>
</feature>
<feature type="domain" description="GGDEF" evidence="5">
    <location>
        <begin position="631"/>
        <end position="766"/>
    </location>
</feature>